<evidence type="ECO:0000313" key="1">
    <source>
        <dbReference type="EMBL" id="MBB6458533.1"/>
    </source>
</evidence>
<dbReference type="RefSeq" id="WP_166116755.1">
    <property type="nucleotide sequence ID" value="NZ_BAABDB010000033.1"/>
</dbReference>
<comment type="caution">
    <text evidence="1">The sequence shown here is derived from an EMBL/GenBank/DDBJ whole genome shotgun (WGS) entry which is preliminary data.</text>
</comment>
<accession>A0A841QK86</accession>
<name>A0A841QK86_9PROT</name>
<proteinExistence type="predicted"/>
<organism evidence="1 2">
    <name type="scientific">Acetobacter lovaniensis</name>
    <dbReference type="NCBI Taxonomy" id="104100"/>
    <lineage>
        <taxon>Bacteria</taxon>
        <taxon>Pseudomonadati</taxon>
        <taxon>Pseudomonadota</taxon>
        <taxon>Alphaproteobacteria</taxon>
        <taxon>Acetobacterales</taxon>
        <taxon>Acetobacteraceae</taxon>
        <taxon>Acetobacter</taxon>
    </lineage>
</organism>
<dbReference type="EMBL" id="JACHIE010000022">
    <property type="protein sequence ID" value="MBB6458533.1"/>
    <property type="molecule type" value="Genomic_DNA"/>
</dbReference>
<keyword evidence="2" id="KW-1185">Reference proteome</keyword>
<dbReference type="AlphaFoldDB" id="A0A841QK86"/>
<dbReference type="Proteomes" id="UP000578000">
    <property type="component" value="Unassembled WGS sequence"/>
</dbReference>
<gene>
    <name evidence="1" type="ORF">HNR55_003142</name>
</gene>
<evidence type="ECO:0000313" key="2">
    <source>
        <dbReference type="Proteomes" id="UP000578000"/>
    </source>
</evidence>
<reference evidence="1 2" key="1">
    <citation type="submission" date="2020-08" db="EMBL/GenBank/DDBJ databases">
        <title>Genomic Encyclopedia of Type Strains, Phase IV (KMG-IV): sequencing the most valuable type-strain genomes for metagenomic binning, comparative biology and taxonomic classification.</title>
        <authorList>
            <person name="Goeker M."/>
        </authorList>
    </citation>
    <scope>NUCLEOTIDE SEQUENCE [LARGE SCALE GENOMIC DNA]</scope>
    <source>
        <strain evidence="1 2">DSM 4491</strain>
    </source>
</reference>
<protein>
    <submittedName>
        <fullName evidence="1">Uncharacterized protein</fullName>
    </submittedName>
</protein>
<sequence length="341" mass="36713">MIVHLDKSTGGVPAAAQAFVAAVRDRLGVDHAALFATPVAQGDGVVWTSEGDKSLNFFEFDASAQDALLLQAGSILADIRRVAESENGVIRQYFPGMHQIPSLDCLFGVDGRAVVTRWGGAGGVDLLTGFSDRKLKSVGAVFPPLPPRLLRSALAGVGAGLLVAAVWVCLLPLPSICKVVPPLEHAHLAAEVHPAAARPPPVDDLPATKWQAHDLSMLKGCWHRLTNMVAVNIETHIPQSVALWTFCFDDRGDGGQQTLQYTNNSICKGRFTSHFEGDTLIIEADRCLSISTGQNFLATTYRCTRLDQEKASCLGYTNDPRYSNHDKPSEGLFQRSAVSTL</sequence>